<reference evidence="2 3" key="1">
    <citation type="submission" date="2019-02" db="EMBL/GenBank/DDBJ databases">
        <title>Genomic Encyclopedia of Type Strains, Phase IV (KMG-IV): sequencing the most valuable type-strain genomes for metagenomic binning, comparative biology and taxonomic classification.</title>
        <authorList>
            <person name="Goeker M."/>
        </authorList>
    </citation>
    <scope>NUCLEOTIDE SEQUENCE [LARGE SCALE GENOMIC DNA]</scope>
    <source>
        <strain evidence="2 3">DSM 105135</strain>
    </source>
</reference>
<evidence type="ECO:0000259" key="1">
    <source>
        <dbReference type="Pfam" id="PF25989"/>
    </source>
</evidence>
<dbReference type="InterPro" id="IPR058637">
    <property type="entry name" value="YknX-like_C"/>
</dbReference>
<evidence type="ECO:0000313" key="2">
    <source>
        <dbReference type="EMBL" id="RZU47417.1"/>
    </source>
</evidence>
<gene>
    <name evidence="2" type="ORF">EV700_0379</name>
</gene>
<dbReference type="Gene3D" id="2.40.420.20">
    <property type="match status" value="1"/>
</dbReference>
<organism evidence="2 3">
    <name type="scientific">Fluviicoccus keumensis</name>
    <dbReference type="NCBI Taxonomy" id="1435465"/>
    <lineage>
        <taxon>Bacteria</taxon>
        <taxon>Pseudomonadati</taxon>
        <taxon>Pseudomonadota</taxon>
        <taxon>Gammaproteobacteria</taxon>
        <taxon>Moraxellales</taxon>
        <taxon>Moraxellaceae</taxon>
        <taxon>Fluviicoccus</taxon>
    </lineage>
</organism>
<dbReference type="AlphaFoldDB" id="A0A4Q7ZA27"/>
<dbReference type="Proteomes" id="UP000292423">
    <property type="component" value="Unassembled WGS sequence"/>
</dbReference>
<dbReference type="Gene3D" id="1.10.287.470">
    <property type="entry name" value="Helix hairpin bin"/>
    <property type="match status" value="1"/>
</dbReference>
<dbReference type="PANTHER" id="PTHR30469:SF15">
    <property type="entry name" value="HLYD FAMILY OF SECRETION PROTEINS"/>
    <property type="match status" value="1"/>
</dbReference>
<dbReference type="Gene3D" id="2.40.30.170">
    <property type="match status" value="1"/>
</dbReference>
<sequence length="399" mass="42639">MRDPKVKSRRLIWAAITLTLAALLAWGLMPAPLRVETAKVTVAPLEVSLEEEGRARVRDRFVLSAPISGYLRRVSARVGDAVQPGQTLAQLEPLRAEALDDRRRAEAQARVEAANAGLSAAAESVNAARTDAALARTELDRLQKLLPTQAVTEQQLAAARAASQRADAALRSARFAEDVARHDLQAARTALQYAGDSPSARGVLALKSPAAGAVLRLLRDSEGVIMAGAPVLEVGDPAALEVVVDVLSADAVQLQPGMAATLERWGGEPLAATVRRIEPVGFTRVSALGVDEQRVTVVLDITAPPEQWRRLGDGYRLEARFRLWRGEQVLQAPAAALFRQGPGWAVFTLRDGRAVLTPVTVGHRNGLEAEILTGLKAGDTVIVQPDGRLADGIRVENGQ</sequence>
<name>A0A4Q7ZA27_9GAMM</name>
<dbReference type="SUPFAM" id="SSF111369">
    <property type="entry name" value="HlyD-like secretion proteins"/>
    <property type="match status" value="1"/>
</dbReference>
<proteinExistence type="predicted"/>
<dbReference type="EMBL" id="SHKX01000010">
    <property type="protein sequence ID" value="RZU47417.1"/>
    <property type="molecule type" value="Genomic_DNA"/>
</dbReference>
<dbReference type="RefSeq" id="WP_207224544.1">
    <property type="nucleotide sequence ID" value="NZ_SHKX01000010.1"/>
</dbReference>
<dbReference type="GO" id="GO:0015562">
    <property type="term" value="F:efflux transmembrane transporter activity"/>
    <property type="evidence" value="ECO:0007669"/>
    <property type="project" value="TreeGrafter"/>
</dbReference>
<dbReference type="Pfam" id="PF25989">
    <property type="entry name" value="YknX_C"/>
    <property type="match status" value="1"/>
</dbReference>
<protein>
    <submittedName>
        <fullName evidence="2">HlyD family secretion protein</fullName>
    </submittedName>
</protein>
<dbReference type="GO" id="GO:1990281">
    <property type="term" value="C:efflux pump complex"/>
    <property type="evidence" value="ECO:0007669"/>
    <property type="project" value="TreeGrafter"/>
</dbReference>
<accession>A0A4Q7ZA27</accession>
<evidence type="ECO:0000313" key="3">
    <source>
        <dbReference type="Proteomes" id="UP000292423"/>
    </source>
</evidence>
<feature type="domain" description="YknX-like C-terminal permuted SH3-like" evidence="1">
    <location>
        <begin position="329"/>
        <end position="396"/>
    </location>
</feature>
<dbReference type="Gene3D" id="2.40.50.100">
    <property type="match status" value="1"/>
</dbReference>
<comment type="caution">
    <text evidence="2">The sequence shown here is derived from an EMBL/GenBank/DDBJ whole genome shotgun (WGS) entry which is preliminary data.</text>
</comment>
<dbReference type="PANTHER" id="PTHR30469">
    <property type="entry name" value="MULTIDRUG RESISTANCE PROTEIN MDTA"/>
    <property type="match status" value="1"/>
</dbReference>
<keyword evidence="3" id="KW-1185">Reference proteome</keyword>